<keyword evidence="2 7" id="KW-0436">Ligase</keyword>
<evidence type="ECO:0000259" key="8">
    <source>
        <dbReference type="Pfam" id="PF00749"/>
    </source>
</evidence>
<feature type="non-terminal residue" evidence="10">
    <location>
        <position position="1"/>
    </location>
</feature>
<protein>
    <submittedName>
        <fullName evidence="10">Nondiscriminating glutamyl-tRNA synthetase</fullName>
    </submittedName>
</protein>
<proteinExistence type="inferred from homology"/>
<dbReference type="Pfam" id="PF00749">
    <property type="entry name" value="tRNA-synt_1c"/>
    <property type="match status" value="1"/>
</dbReference>
<dbReference type="GO" id="GO:0004818">
    <property type="term" value="F:glutamate-tRNA ligase activity"/>
    <property type="evidence" value="ECO:0007669"/>
    <property type="project" value="InterPro"/>
</dbReference>
<dbReference type="InterPro" id="IPR004527">
    <property type="entry name" value="Glu-tRNA-ligase_bac/mito"/>
</dbReference>
<feature type="domain" description="Glutamyl/glutaminyl-tRNA synthetase class Ib catalytic" evidence="8">
    <location>
        <begin position="1"/>
        <end position="235"/>
    </location>
</feature>
<dbReference type="InterPro" id="IPR020751">
    <property type="entry name" value="aa-tRNA-synth_I_codon-bd_sub2"/>
</dbReference>
<dbReference type="InterPro" id="IPR020058">
    <property type="entry name" value="Glu/Gln-tRNA-synth_Ib_cat-dom"/>
</dbReference>
<dbReference type="Pfam" id="PF19269">
    <property type="entry name" value="Anticodon_2"/>
    <property type="match status" value="1"/>
</dbReference>
<dbReference type="EMBL" id="VMGH01000085">
    <property type="protein sequence ID" value="TSC90316.1"/>
    <property type="molecule type" value="Genomic_DNA"/>
</dbReference>
<feature type="domain" description="Aminoacyl-tRNA synthetase class I anticodon-binding" evidence="9">
    <location>
        <begin position="263"/>
        <end position="394"/>
    </location>
</feature>
<keyword evidence="4 7" id="KW-0067">ATP-binding</keyword>
<dbReference type="Proteomes" id="UP000318296">
    <property type="component" value="Unassembled WGS sequence"/>
</dbReference>
<dbReference type="InterPro" id="IPR049940">
    <property type="entry name" value="GluQ/Sye"/>
</dbReference>
<organism evidence="10 11">
    <name type="scientific">Candidatus Berkelbacteria bacterium Licking1014_96</name>
    <dbReference type="NCBI Taxonomy" id="2017149"/>
    <lineage>
        <taxon>Bacteria</taxon>
        <taxon>Candidatus Berkelbacteria</taxon>
    </lineage>
</organism>
<dbReference type="SUPFAM" id="SSF48163">
    <property type="entry name" value="An anticodon-binding domain of class I aminoacyl-tRNA synthetases"/>
    <property type="match status" value="1"/>
</dbReference>
<comment type="similarity">
    <text evidence="1">Belongs to the class-I aminoacyl-tRNA synthetase family. Glutamate--tRNA ligase type 1 subfamily.</text>
</comment>
<dbReference type="InterPro" id="IPR045462">
    <property type="entry name" value="aa-tRNA-synth_I_cd-bd"/>
</dbReference>
<evidence type="ECO:0000256" key="4">
    <source>
        <dbReference type="ARBA" id="ARBA00022840"/>
    </source>
</evidence>
<evidence type="ECO:0000256" key="3">
    <source>
        <dbReference type="ARBA" id="ARBA00022741"/>
    </source>
</evidence>
<accession>A0A554LBQ0</accession>
<evidence type="ECO:0000256" key="6">
    <source>
        <dbReference type="ARBA" id="ARBA00023146"/>
    </source>
</evidence>
<name>A0A554LBQ0_9BACT</name>
<evidence type="ECO:0000259" key="9">
    <source>
        <dbReference type="Pfam" id="PF19269"/>
    </source>
</evidence>
<dbReference type="GO" id="GO:0000049">
    <property type="term" value="F:tRNA binding"/>
    <property type="evidence" value="ECO:0007669"/>
    <property type="project" value="InterPro"/>
</dbReference>
<dbReference type="InterPro" id="IPR008925">
    <property type="entry name" value="aa_tRNA-synth_I_cd-bd_sf"/>
</dbReference>
<evidence type="ECO:0000256" key="1">
    <source>
        <dbReference type="ARBA" id="ARBA00007894"/>
    </source>
</evidence>
<dbReference type="PANTHER" id="PTHR43311">
    <property type="entry name" value="GLUTAMATE--TRNA LIGASE"/>
    <property type="match status" value="1"/>
</dbReference>
<dbReference type="AlphaFoldDB" id="A0A554LBQ0"/>
<dbReference type="GO" id="GO:0006424">
    <property type="term" value="P:glutamyl-tRNA aminoacylation"/>
    <property type="evidence" value="ECO:0007669"/>
    <property type="project" value="InterPro"/>
</dbReference>
<dbReference type="Gene3D" id="3.40.50.620">
    <property type="entry name" value="HUPs"/>
    <property type="match status" value="1"/>
</dbReference>
<dbReference type="InterPro" id="IPR014729">
    <property type="entry name" value="Rossmann-like_a/b/a_fold"/>
</dbReference>
<evidence type="ECO:0000313" key="10">
    <source>
        <dbReference type="EMBL" id="TSC90316.1"/>
    </source>
</evidence>
<dbReference type="SUPFAM" id="SSF52374">
    <property type="entry name" value="Nucleotidylyl transferase"/>
    <property type="match status" value="1"/>
</dbReference>
<gene>
    <name evidence="10" type="ORF">CEN92_483</name>
</gene>
<keyword evidence="5 7" id="KW-0648">Protein biosynthesis</keyword>
<dbReference type="NCBIfam" id="TIGR00464">
    <property type="entry name" value="gltX_bact"/>
    <property type="match status" value="1"/>
</dbReference>
<dbReference type="Gene3D" id="1.10.10.350">
    <property type="match status" value="1"/>
</dbReference>
<comment type="caution">
    <text evidence="10">The sequence shown here is derived from an EMBL/GenBank/DDBJ whole genome shotgun (WGS) entry which is preliminary data.</text>
</comment>
<evidence type="ECO:0000256" key="5">
    <source>
        <dbReference type="ARBA" id="ARBA00022917"/>
    </source>
</evidence>
<evidence type="ECO:0000256" key="7">
    <source>
        <dbReference type="RuleBase" id="RU363037"/>
    </source>
</evidence>
<reference evidence="10 11" key="1">
    <citation type="submission" date="2017-07" db="EMBL/GenBank/DDBJ databases">
        <title>Mechanisms for carbon and nitrogen cycling indicate functional differentiation within the Candidate Phyla Radiation.</title>
        <authorList>
            <person name="Danczak R.E."/>
            <person name="Johnston M.D."/>
            <person name="Kenah C."/>
            <person name="Slattery M."/>
            <person name="Wrighton K.C."/>
            <person name="Wilkins M.J."/>
        </authorList>
    </citation>
    <scope>NUCLEOTIDE SEQUENCE [LARGE SCALE GENOMIC DNA]</scope>
    <source>
        <strain evidence="10">Licking1014_96</strain>
    </source>
</reference>
<dbReference type="GO" id="GO:0005524">
    <property type="term" value="F:ATP binding"/>
    <property type="evidence" value="ECO:0007669"/>
    <property type="project" value="UniProtKB-KW"/>
</dbReference>
<dbReference type="PANTHER" id="PTHR43311:SF2">
    <property type="entry name" value="GLUTAMATE--TRNA LIGASE, MITOCHONDRIAL-RELATED"/>
    <property type="match status" value="1"/>
</dbReference>
<evidence type="ECO:0000313" key="11">
    <source>
        <dbReference type="Proteomes" id="UP000318296"/>
    </source>
</evidence>
<evidence type="ECO:0000256" key="2">
    <source>
        <dbReference type="ARBA" id="ARBA00022598"/>
    </source>
</evidence>
<keyword evidence="3 7" id="KW-0547">Nucleotide-binding</keyword>
<keyword evidence="6 7" id="KW-0030">Aminoacyl-tRNA synthetase</keyword>
<sequence length="400" mass="46421">QLLKEKKCYLCFCSAQELDEERQRQLKIKQPPRYSGKCRNLSQKEIARLKKEGGKPTIRLKVPDERGTITFKDLIRGEIKESAGLIGDFVMMKSDEVPLFFFAGVIDDYLQKITHVIRGEDHISNTFNQILIYEALGWEKKMPEFAHLPMILNSDRSKMSKRKGDTTTVEDFKNLGYLPEALINFMALLGWHPRREDKKGKEDKDEIYSLQELTSLFKLEDVGKSAAIFDKNKLDYINGYYLRKLNNSELKKLLSPDHLAEGWKEDKILEKAIILVKDRMKKLSDFSELADYFFEMPIYDPSLLVFKKSDKIYTQRGLEATIEKLRKTKKSDWEEQGKLEEILEKIVEEEKLNNGDVFWPVRAALSGREASPSPVELLWALGKEESLKRLDKALEALNKN</sequence>